<organism evidence="4 5">
    <name type="scientific">Cordyceps javanica</name>
    <dbReference type="NCBI Taxonomy" id="43265"/>
    <lineage>
        <taxon>Eukaryota</taxon>
        <taxon>Fungi</taxon>
        <taxon>Dikarya</taxon>
        <taxon>Ascomycota</taxon>
        <taxon>Pezizomycotina</taxon>
        <taxon>Sordariomycetes</taxon>
        <taxon>Hypocreomycetidae</taxon>
        <taxon>Hypocreales</taxon>
        <taxon>Cordycipitaceae</taxon>
        <taxon>Cordyceps</taxon>
    </lineage>
</organism>
<comment type="caution">
    <text evidence="4">The sequence shown here is derived from an EMBL/GenBank/DDBJ whole genome shotgun (WGS) entry which is preliminary data.</text>
</comment>
<feature type="chain" id="PRO_5021874111" evidence="2">
    <location>
        <begin position="23"/>
        <end position="363"/>
    </location>
</feature>
<dbReference type="EMBL" id="SPUK01000015">
    <property type="protein sequence ID" value="TQV92388.1"/>
    <property type="molecule type" value="Genomic_DNA"/>
</dbReference>
<evidence type="ECO:0000259" key="3">
    <source>
        <dbReference type="Pfam" id="PF13088"/>
    </source>
</evidence>
<dbReference type="Pfam" id="PF13088">
    <property type="entry name" value="BNR_2"/>
    <property type="match status" value="1"/>
</dbReference>
<evidence type="ECO:0000313" key="4">
    <source>
        <dbReference type="EMBL" id="TQV92388.1"/>
    </source>
</evidence>
<dbReference type="Gene3D" id="2.120.10.10">
    <property type="match status" value="1"/>
</dbReference>
<feature type="region of interest" description="Disordered" evidence="1">
    <location>
        <begin position="199"/>
        <end position="218"/>
    </location>
</feature>
<accession>A0A545USD2</accession>
<dbReference type="STRING" id="43265.A0A545USD2"/>
<proteinExistence type="predicted"/>
<reference evidence="4 5" key="1">
    <citation type="journal article" date="2019" name="Appl. Microbiol. Biotechnol.">
        <title>Genome sequence of Isaria javanica and comparative genome analysis insights into family S53 peptidase evolution in fungal entomopathogens.</title>
        <authorList>
            <person name="Lin R."/>
            <person name="Zhang X."/>
            <person name="Xin B."/>
            <person name="Zou M."/>
            <person name="Gao Y."/>
            <person name="Qin F."/>
            <person name="Hu Q."/>
            <person name="Xie B."/>
            <person name="Cheng X."/>
        </authorList>
    </citation>
    <scope>NUCLEOTIDE SEQUENCE [LARGE SCALE GENOMIC DNA]</scope>
    <source>
        <strain evidence="4 5">IJ1G</strain>
    </source>
</reference>
<gene>
    <name evidence="4" type="ORF">IF1G_08906</name>
</gene>
<feature type="domain" description="Sialidase" evidence="3">
    <location>
        <begin position="161"/>
        <end position="324"/>
    </location>
</feature>
<dbReference type="PANTHER" id="PTHR38792:SF3">
    <property type="entry name" value="BNR_ASP-BOX REPEAT DOMAIN PROTEIN (AFU_ORTHOLOGUE AFUA_7G06430)-RELATED"/>
    <property type="match status" value="1"/>
</dbReference>
<dbReference type="InterPro" id="IPR036278">
    <property type="entry name" value="Sialidase_sf"/>
</dbReference>
<evidence type="ECO:0000256" key="2">
    <source>
        <dbReference type="SAM" id="SignalP"/>
    </source>
</evidence>
<name>A0A545USD2_9HYPO</name>
<keyword evidence="5" id="KW-1185">Reference proteome</keyword>
<evidence type="ECO:0000313" key="5">
    <source>
        <dbReference type="Proteomes" id="UP000315783"/>
    </source>
</evidence>
<dbReference type="AlphaFoldDB" id="A0A545USD2"/>
<keyword evidence="2" id="KW-0732">Signal</keyword>
<evidence type="ECO:0000256" key="1">
    <source>
        <dbReference type="SAM" id="MobiDB-lite"/>
    </source>
</evidence>
<dbReference type="OrthoDB" id="2739686at2759"/>
<protein>
    <submittedName>
        <fullName evidence="4">Bnr asp-box repeat domain-containing protein</fullName>
    </submittedName>
</protein>
<dbReference type="PANTHER" id="PTHR38792">
    <property type="entry name" value="BNR/ASP-BOX REPEAT DOMAIN PROTEIN (AFU_ORTHOLOGUE AFUA_7G06430)-RELATED"/>
    <property type="match status" value="1"/>
</dbReference>
<sequence>MIFQFFSTALLAIATLQSHVSASPIDMMPRAAAVSHDGPQVVVDPAGVYMRVTRLRDGSLLGGYAAGDGPNKVLRATKSTDEGGSWRVIGTVASEPSASHDLDNAFPLQLPGGRIVFAFRNHDLDGNKKPTYFRLTVCYSDDGGVSWKYLSQIDERAKNGVNGLWEPFLRNARDGSLQAYYSSENSGGDQDNLMRISHDGGKTWSGPRPVSGVDRDGTRDGMTGVAEVNNNGRLICVFENTEAGYFTVDAVYSDDDGLTWQQSNRQRIYTAANRREAGAPSVINVGGTIVVDFMTNENTSTPKLDGGQMKVVTSTNGGRDWSGAIVTGETGSHWPGMFALNSNEFLALYSQNGHGLVTEKYRV</sequence>
<dbReference type="SUPFAM" id="SSF50939">
    <property type="entry name" value="Sialidases"/>
    <property type="match status" value="1"/>
</dbReference>
<dbReference type="Proteomes" id="UP000315783">
    <property type="component" value="Unassembled WGS sequence"/>
</dbReference>
<dbReference type="InterPro" id="IPR011040">
    <property type="entry name" value="Sialidase"/>
</dbReference>
<dbReference type="CDD" id="cd15482">
    <property type="entry name" value="Sialidase_non-viral"/>
    <property type="match status" value="1"/>
</dbReference>
<feature type="signal peptide" evidence="2">
    <location>
        <begin position="1"/>
        <end position="22"/>
    </location>
</feature>